<protein>
    <submittedName>
        <fullName evidence="2">ABC transporter substrate-binding protein</fullName>
    </submittedName>
</protein>
<dbReference type="Proteomes" id="UP000569732">
    <property type="component" value="Unassembled WGS sequence"/>
</dbReference>
<gene>
    <name evidence="2" type="ORF">H0A36_23425</name>
</gene>
<accession>A0A853IIQ4</accession>
<comment type="caution">
    <text evidence="2">The sequence shown here is derived from an EMBL/GenBank/DDBJ whole genome shotgun (WGS) entry which is preliminary data.</text>
</comment>
<keyword evidence="3" id="KW-1185">Reference proteome</keyword>
<dbReference type="SUPFAM" id="SSF53850">
    <property type="entry name" value="Periplasmic binding protein-like II"/>
    <property type="match status" value="1"/>
</dbReference>
<evidence type="ECO:0000313" key="3">
    <source>
        <dbReference type="Proteomes" id="UP000569732"/>
    </source>
</evidence>
<dbReference type="InterPro" id="IPR001638">
    <property type="entry name" value="Solute-binding_3/MltF_N"/>
</dbReference>
<dbReference type="Gene3D" id="3.40.190.10">
    <property type="entry name" value="Periplasmic binding protein-like II"/>
    <property type="match status" value="2"/>
</dbReference>
<organism evidence="2 3">
    <name type="scientific">Spartinivicinus marinus</name>
    <dbReference type="NCBI Taxonomy" id="2994442"/>
    <lineage>
        <taxon>Bacteria</taxon>
        <taxon>Pseudomonadati</taxon>
        <taxon>Pseudomonadota</taxon>
        <taxon>Gammaproteobacteria</taxon>
        <taxon>Oceanospirillales</taxon>
        <taxon>Zooshikellaceae</taxon>
        <taxon>Spartinivicinus</taxon>
    </lineage>
</organism>
<name>A0A853IIQ4_9GAMM</name>
<proteinExistence type="predicted"/>
<dbReference type="AlphaFoldDB" id="A0A853IIQ4"/>
<evidence type="ECO:0000259" key="1">
    <source>
        <dbReference type="Pfam" id="PF00497"/>
    </source>
</evidence>
<feature type="domain" description="Solute-binding protein family 3/N-terminal" evidence="1">
    <location>
        <begin position="3"/>
        <end position="177"/>
    </location>
</feature>
<reference evidence="2 3" key="1">
    <citation type="submission" date="2020-07" db="EMBL/GenBank/DDBJ databases">
        <title>Endozoicomonas sp. nov., isolated from sediment.</title>
        <authorList>
            <person name="Gu T."/>
        </authorList>
    </citation>
    <scope>NUCLEOTIDE SEQUENCE [LARGE SCALE GENOMIC DNA]</scope>
    <source>
        <strain evidence="2 3">SM1973</strain>
    </source>
</reference>
<sequence>MRMFKNLKNHSTHAAFGMSYRAERAKKWYYSYPINYINYSLYVNKTNPLKYSKREQLEGYTVATWGPTNMSKTLSGFAELIPNLTIKIFPEYKNVYKMLDNGRFGEKGAIYAPDSNAELSIRKELLSNIRFAGVDKKNIYYIVFVKDTTPKSYIYKFNEAILNLYKNGRMSEIYNSFSKQGIIAKVPLKNDFRILSQ</sequence>
<dbReference type="Pfam" id="PF00497">
    <property type="entry name" value="SBP_bac_3"/>
    <property type="match status" value="1"/>
</dbReference>
<dbReference type="EMBL" id="JACCKB010000056">
    <property type="protein sequence ID" value="NYZ68975.1"/>
    <property type="molecule type" value="Genomic_DNA"/>
</dbReference>
<evidence type="ECO:0000313" key="2">
    <source>
        <dbReference type="EMBL" id="NYZ68975.1"/>
    </source>
</evidence>